<feature type="region of interest" description="Disordered" evidence="1">
    <location>
        <begin position="96"/>
        <end position="115"/>
    </location>
</feature>
<dbReference type="AlphaFoldDB" id="A0A642PZ77"/>
<feature type="region of interest" description="Disordered" evidence="1">
    <location>
        <begin position="34"/>
        <end position="89"/>
    </location>
</feature>
<keyword evidence="2" id="KW-1133">Transmembrane helix</keyword>
<dbReference type="EMBL" id="VVYV01000014">
    <property type="protein sequence ID" value="KAA5419250.1"/>
    <property type="molecule type" value="Genomic_DNA"/>
</dbReference>
<organism evidence="3 4">
    <name type="scientific">Bacteroides cellulosilyticus</name>
    <dbReference type="NCBI Taxonomy" id="246787"/>
    <lineage>
        <taxon>Bacteria</taxon>
        <taxon>Pseudomonadati</taxon>
        <taxon>Bacteroidota</taxon>
        <taxon>Bacteroidia</taxon>
        <taxon>Bacteroidales</taxon>
        <taxon>Bacteroidaceae</taxon>
        <taxon>Bacteroides</taxon>
    </lineage>
</organism>
<accession>A0A642PZ77</accession>
<protein>
    <submittedName>
        <fullName evidence="3">Uncharacterized protein</fullName>
    </submittedName>
</protein>
<feature type="transmembrane region" description="Helical" evidence="2">
    <location>
        <begin position="6"/>
        <end position="24"/>
    </location>
</feature>
<evidence type="ECO:0000256" key="2">
    <source>
        <dbReference type="SAM" id="Phobius"/>
    </source>
</evidence>
<reference evidence="3 4" key="1">
    <citation type="journal article" date="2019" name="Nat. Med.">
        <title>A library of human gut bacterial isolates paired with longitudinal multiomics data enables mechanistic microbiome research.</title>
        <authorList>
            <person name="Poyet M."/>
            <person name="Groussin M."/>
            <person name="Gibbons S.M."/>
            <person name="Avila-Pacheco J."/>
            <person name="Jiang X."/>
            <person name="Kearney S.M."/>
            <person name="Perrotta A.R."/>
            <person name="Berdy B."/>
            <person name="Zhao S."/>
            <person name="Lieberman T.D."/>
            <person name="Swanson P.K."/>
            <person name="Smith M."/>
            <person name="Roesemann S."/>
            <person name="Alexander J.E."/>
            <person name="Rich S.A."/>
            <person name="Livny J."/>
            <person name="Vlamakis H."/>
            <person name="Clish C."/>
            <person name="Bullock K."/>
            <person name="Deik A."/>
            <person name="Scott J."/>
            <person name="Pierce K.A."/>
            <person name="Xavier R.J."/>
            <person name="Alm E.J."/>
        </authorList>
    </citation>
    <scope>NUCLEOTIDE SEQUENCE [LARGE SCALE GENOMIC DNA]</scope>
    <source>
        <strain evidence="3 4">BIOML-A6</strain>
    </source>
</reference>
<dbReference type="Proteomes" id="UP000448877">
    <property type="component" value="Unassembled WGS sequence"/>
</dbReference>
<name>A0A642PZ77_9BACE</name>
<keyword evidence="2" id="KW-0812">Transmembrane</keyword>
<evidence type="ECO:0000313" key="4">
    <source>
        <dbReference type="Proteomes" id="UP000448877"/>
    </source>
</evidence>
<evidence type="ECO:0000256" key="1">
    <source>
        <dbReference type="SAM" id="MobiDB-lite"/>
    </source>
</evidence>
<comment type="caution">
    <text evidence="3">The sequence shown here is derived from an EMBL/GenBank/DDBJ whole genome shotgun (WGS) entry which is preliminary data.</text>
</comment>
<gene>
    <name evidence="3" type="ORF">F2Y81_10325</name>
</gene>
<proteinExistence type="predicted"/>
<feature type="compositionally biased region" description="Acidic residues" evidence="1">
    <location>
        <begin position="39"/>
        <end position="53"/>
    </location>
</feature>
<dbReference type="RefSeq" id="WP_149919766.1">
    <property type="nucleotide sequence ID" value="NZ_VVYV01000014.1"/>
</dbReference>
<keyword evidence="2" id="KW-0472">Membrane</keyword>
<sequence length="149" mass="16878">MKSYFIFAIFLTTAYIIYYIVIIAQELYGKKKNGKPEEEVFDIDSGEEEEEESISVTESDTGFNVGSEQYETEYGGSAANEEAPEPAPPEKTAAMRLARMKAKAEERMEETEPYLSDPYSAEDMYKAMISGGRLENRPAMVWNPLKDKL</sequence>
<evidence type="ECO:0000313" key="3">
    <source>
        <dbReference type="EMBL" id="KAA5419250.1"/>
    </source>
</evidence>